<evidence type="ECO:0000256" key="9">
    <source>
        <dbReference type="ARBA" id="ARBA00022989"/>
    </source>
</evidence>
<keyword evidence="17" id="KW-1185">Reference proteome</keyword>
<dbReference type="SUPFAM" id="SSF51905">
    <property type="entry name" value="FAD/NAD(P)-binding domain"/>
    <property type="match status" value="1"/>
</dbReference>
<feature type="domain" description="Glucose-methanol-choline oxidoreductase C-terminal" evidence="15">
    <location>
        <begin position="557"/>
        <end position="700"/>
    </location>
</feature>
<evidence type="ECO:0000256" key="11">
    <source>
        <dbReference type="ARBA" id="ARBA00023136"/>
    </source>
</evidence>
<dbReference type="GO" id="GO:0050660">
    <property type="term" value="F:flavin adenine dinucleotide binding"/>
    <property type="evidence" value="ECO:0007669"/>
    <property type="project" value="InterPro"/>
</dbReference>
<gene>
    <name evidence="16" type="ORF">F8M41_010310</name>
</gene>
<proteinExistence type="inferred from homology"/>
<comment type="catalytic activity">
    <reaction evidence="1 12">
        <text>a long-chain primary fatty alcohol + O2 = a long-chain fatty aldehyde + H2O2</text>
        <dbReference type="Rhea" id="RHEA:22756"/>
        <dbReference type="ChEBI" id="CHEBI:15379"/>
        <dbReference type="ChEBI" id="CHEBI:16240"/>
        <dbReference type="ChEBI" id="CHEBI:17176"/>
        <dbReference type="ChEBI" id="CHEBI:77396"/>
        <dbReference type="EC" id="1.1.3.20"/>
    </reaction>
</comment>
<dbReference type="PIRSF" id="PIRSF028937">
    <property type="entry name" value="Lg_Ch_AO"/>
    <property type="match status" value="1"/>
</dbReference>
<dbReference type="PANTHER" id="PTHR46056:SF12">
    <property type="entry name" value="LONG-CHAIN-ALCOHOL OXIDASE"/>
    <property type="match status" value="1"/>
</dbReference>
<name>A0A8H3X2F0_GIGMA</name>
<organism evidence="16 17">
    <name type="scientific">Gigaspora margarita</name>
    <dbReference type="NCBI Taxonomy" id="4874"/>
    <lineage>
        <taxon>Eukaryota</taxon>
        <taxon>Fungi</taxon>
        <taxon>Fungi incertae sedis</taxon>
        <taxon>Mucoromycota</taxon>
        <taxon>Glomeromycotina</taxon>
        <taxon>Glomeromycetes</taxon>
        <taxon>Diversisporales</taxon>
        <taxon>Gigasporaceae</taxon>
        <taxon>Gigaspora</taxon>
    </lineage>
</organism>
<dbReference type="Proteomes" id="UP000439903">
    <property type="component" value="Unassembled WGS sequence"/>
</dbReference>
<keyword evidence="6" id="KW-0285">Flavoprotein</keyword>
<dbReference type="EC" id="1.1.3.20" evidence="5 12"/>
<keyword evidence="9" id="KW-1133">Transmembrane helix</keyword>
<keyword evidence="7" id="KW-0812">Transmembrane</keyword>
<evidence type="ECO:0000313" key="17">
    <source>
        <dbReference type="Proteomes" id="UP000439903"/>
    </source>
</evidence>
<evidence type="ECO:0000313" key="16">
    <source>
        <dbReference type="EMBL" id="KAF0395169.1"/>
    </source>
</evidence>
<feature type="domain" description="Glucose-methanol-choline oxidoreductase N-terminal" evidence="14">
    <location>
        <begin position="263"/>
        <end position="474"/>
    </location>
</feature>
<keyword evidence="10 12" id="KW-0560">Oxidoreductase</keyword>
<evidence type="ECO:0000256" key="4">
    <source>
        <dbReference type="ARBA" id="ARBA00010790"/>
    </source>
</evidence>
<dbReference type="Gene3D" id="3.50.50.60">
    <property type="entry name" value="FAD/NAD(P)-binding domain"/>
    <property type="match status" value="2"/>
</dbReference>
<keyword evidence="11" id="KW-0472">Membrane</keyword>
<dbReference type="InterPro" id="IPR000172">
    <property type="entry name" value="GMC_OxRdtase_N"/>
</dbReference>
<protein>
    <recommendedName>
        <fullName evidence="5 12">Long-chain-alcohol oxidase</fullName>
        <ecNumber evidence="5 12">1.1.3.20</ecNumber>
    </recommendedName>
</protein>
<evidence type="ECO:0000256" key="5">
    <source>
        <dbReference type="ARBA" id="ARBA00013125"/>
    </source>
</evidence>
<dbReference type="Pfam" id="PF00732">
    <property type="entry name" value="GMC_oxred_N"/>
    <property type="match status" value="1"/>
</dbReference>
<evidence type="ECO:0000256" key="1">
    <source>
        <dbReference type="ARBA" id="ARBA00000920"/>
    </source>
</evidence>
<comment type="subcellular location">
    <subcellularLocation>
        <location evidence="3">Membrane</location>
    </subcellularLocation>
</comment>
<dbReference type="Pfam" id="PF05199">
    <property type="entry name" value="GMC_oxred_C"/>
    <property type="match status" value="1"/>
</dbReference>
<dbReference type="GO" id="GO:0046577">
    <property type="term" value="F:long-chain-alcohol oxidase activity"/>
    <property type="evidence" value="ECO:0007669"/>
    <property type="project" value="UniProtKB-EC"/>
</dbReference>
<dbReference type="Pfam" id="PF13450">
    <property type="entry name" value="NAD_binding_8"/>
    <property type="match status" value="1"/>
</dbReference>
<evidence type="ECO:0000256" key="12">
    <source>
        <dbReference type="PIRNR" id="PIRNR028937"/>
    </source>
</evidence>
<comment type="similarity">
    <text evidence="4 12">Belongs to the GMC oxidoreductase family.</text>
</comment>
<evidence type="ECO:0000259" key="14">
    <source>
        <dbReference type="Pfam" id="PF00732"/>
    </source>
</evidence>
<evidence type="ECO:0000256" key="3">
    <source>
        <dbReference type="ARBA" id="ARBA00004370"/>
    </source>
</evidence>
<keyword evidence="8" id="KW-0274">FAD</keyword>
<dbReference type="OrthoDB" id="269227at2759"/>
<comment type="caution">
    <text evidence="16">The sequence shown here is derived from an EMBL/GenBank/DDBJ whole genome shotgun (WGS) entry which is preliminary data.</text>
</comment>
<dbReference type="InterPro" id="IPR007867">
    <property type="entry name" value="GMC_OxRtase_C"/>
</dbReference>
<dbReference type="PANTHER" id="PTHR46056">
    <property type="entry name" value="LONG-CHAIN-ALCOHOL OXIDASE"/>
    <property type="match status" value="1"/>
</dbReference>
<evidence type="ECO:0000256" key="10">
    <source>
        <dbReference type="ARBA" id="ARBA00023002"/>
    </source>
</evidence>
<evidence type="ECO:0000256" key="7">
    <source>
        <dbReference type="ARBA" id="ARBA00022692"/>
    </source>
</evidence>
<dbReference type="InterPro" id="IPR012400">
    <property type="entry name" value="Long_Oxdase"/>
</dbReference>
<sequence>MTDEKNSIHGGSQSSDAKSIDIFNEHFHLNEKQKKIFYAICGVFISELNEKEFDTYKNMKTKTNISKHEEKIKEFGQINFESKSDFSTRLLDRLLMTTPQHQLARISSMLKKMTSKGMTSYSMTTSSKLFYELDLKQRTDAVTKWSTSQKNSIKQFYKTISYLTCSAFWLNPYDLYPAIGYPGPDPEINGSRFKGRTFPEYEFIEITEDTKDLEFDVVIIGSGAGGSVAAARLARKSGNSVLIIEKGHHYHQSELTLKEKDGYEKLYELGGGMLSEDSSMTVLSGSNFGGGTTIGWSTSSEPSHFVREEWANNFGLNHFMDDEFNDSLKAIQNRLGVNTNNIVQNESNKILIDGCKKIGAPVVTVPQNSASKPHECGWCGFGCRYGEKQSVVMTYLKDAKDYGVKFIQDCFVEKVLIENNKAVGVEATVNNGEKKFRVNAKKVIVACGGLHSPALLLRSGLKNKNIGKNLFTNPTAAVYGIFPNKDIKNYSGTIQSAVCDAKENVDGEHYGARIFVGSYHPAMMSTAFPWKSPLEHKQFMLQYNHIIPLLTITRDRDPGQIRIDSNGLPKLYYKLSQHDADSVIAGLQTSLKILVAAGATKIGTCQVDVEEFEIAGENPLNDIKFLQYLEKIKKVGVSSGQACLSSIHQMGTCRMGDDPTKSAVNPLGETWEVKNLYVADSSVFPTSAGASPMITTMSIGFYIANCILTEKEFVKRRQSSLFGTSLNGTIIDNTNDEKRASRRKSLLSSFSSKRFSTIN</sequence>
<feature type="active site" description="Proton acceptor" evidence="13">
    <location>
        <position position="648"/>
    </location>
</feature>
<comment type="function">
    <text evidence="2">Long-chain fatty alcohol oxidase involved in the omega-oxidation pathway of lipid degradation.</text>
</comment>
<evidence type="ECO:0000256" key="6">
    <source>
        <dbReference type="ARBA" id="ARBA00022630"/>
    </source>
</evidence>
<dbReference type="GO" id="GO:0016020">
    <property type="term" value="C:membrane"/>
    <property type="evidence" value="ECO:0007669"/>
    <property type="project" value="UniProtKB-SubCell"/>
</dbReference>
<evidence type="ECO:0000256" key="2">
    <source>
        <dbReference type="ARBA" id="ARBA00003842"/>
    </source>
</evidence>
<accession>A0A8H3X2F0</accession>
<evidence type="ECO:0000256" key="8">
    <source>
        <dbReference type="ARBA" id="ARBA00022827"/>
    </source>
</evidence>
<evidence type="ECO:0000259" key="15">
    <source>
        <dbReference type="Pfam" id="PF05199"/>
    </source>
</evidence>
<evidence type="ECO:0000256" key="13">
    <source>
        <dbReference type="PIRSR" id="PIRSR028937-1"/>
    </source>
</evidence>
<reference evidence="16 17" key="1">
    <citation type="journal article" date="2019" name="Environ. Microbiol.">
        <title>At the nexus of three kingdoms: the genome of the mycorrhizal fungus Gigaspora margarita provides insights into plant, endobacterial and fungal interactions.</title>
        <authorList>
            <person name="Venice F."/>
            <person name="Ghignone S."/>
            <person name="Salvioli di Fossalunga A."/>
            <person name="Amselem J."/>
            <person name="Novero M."/>
            <person name="Xianan X."/>
            <person name="Sedzielewska Toro K."/>
            <person name="Morin E."/>
            <person name="Lipzen A."/>
            <person name="Grigoriev I.V."/>
            <person name="Henrissat B."/>
            <person name="Martin F.M."/>
            <person name="Bonfante P."/>
        </authorList>
    </citation>
    <scope>NUCLEOTIDE SEQUENCE [LARGE SCALE GENOMIC DNA]</scope>
    <source>
        <strain evidence="16 17">BEG34</strain>
    </source>
</reference>
<dbReference type="EMBL" id="WTPW01002152">
    <property type="protein sequence ID" value="KAF0395169.1"/>
    <property type="molecule type" value="Genomic_DNA"/>
</dbReference>
<dbReference type="InterPro" id="IPR036188">
    <property type="entry name" value="FAD/NAD-bd_sf"/>
</dbReference>
<dbReference type="AlphaFoldDB" id="A0A8H3X2F0"/>